<organism evidence="1 2">
    <name type="scientific">Sphingomonas mucosissima</name>
    <dbReference type="NCBI Taxonomy" id="370959"/>
    <lineage>
        <taxon>Bacteria</taxon>
        <taxon>Pseudomonadati</taxon>
        <taxon>Pseudomonadota</taxon>
        <taxon>Alphaproteobacteria</taxon>
        <taxon>Sphingomonadales</taxon>
        <taxon>Sphingomonadaceae</taxon>
        <taxon>Sphingomonas</taxon>
    </lineage>
</organism>
<dbReference type="AlphaFoldDB" id="A0A245ZLE9"/>
<sequence>MNLTFVLHSGKFDDLTIARADGTSEMIQCPKQGIIPHDMVHYAVESVLAGRGFLSLVSEGQSATYGTGGAGEEESIERLVETCQAEMWGGRVTASDFIATYEHACAARGHETLPVLPSDVAAIRARLDALSQQWADVAINGALTLRL</sequence>
<dbReference type="Proteomes" id="UP000197783">
    <property type="component" value="Unassembled WGS sequence"/>
</dbReference>
<evidence type="ECO:0000313" key="1">
    <source>
        <dbReference type="EMBL" id="OWK30568.1"/>
    </source>
</evidence>
<gene>
    <name evidence="1" type="ORF">SPMU_15550</name>
</gene>
<evidence type="ECO:0000313" key="2">
    <source>
        <dbReference type="Proteomes" id="UP000197783"/>
    </source>
</evidence>
<proteinExistence type="predicted"/>
<protein>
    <submittedName>
        <fullName evidence="1">Uncharacterized protein</fullName>
    </submittedName>
</protein>
<dbReference type="EMBL" id="NBBJ01000002">
    <property type="protein sequence ID" value="OWK30568.1"/>
    <property type="molecule type" value="Genomic_DNA"/>
</dbReference>
<dbReference type="OrthoDB" id="583519at2"/>
<accession>A0A245ZLE9</accession>
<keyword evidence="2" id="KW-1185">Reference proteome</keyword>
<name>A0A245ZLE9_9SPHN</name>
<comment type="caution">
    <text evidence="1">The sequence shown here is derived from an EMBL/GenBank/DDBJ whole genome shotgun (WGS) entry which is preliminary data.</text>
</comment>
<dbReference type="RefSeq" id="WP_088333653.1">
    <property type="nucleotide sequence ID" value="NZ_NBBJ01000002.1"/>
</dbReference>
<reference evidence="1 2" key="1">
    <citation type="submission" date="2017-03" db="EMBL/GenBank/DDBJ databases">
        <title>Genome sequence of Sphingomonas mucosissima DSM 17494.</title>
        <authorList>
            <person name="Poehlein A."/>
            <person name="Wuebbeler J.H."/>
            <person name="Steinbuechel A."/>
            <person name="Daniel R."/>
        </authorList>
    </citation>
    <scope>NUCLEOTIDE SEQUENCE [LARGE SCALE GENOMIC DNA]</scope>
    <source>
        <strain evidence="1 2">DSM 17494</strain>
    </source>
</reference>